<feature type="domain" description="Transposase DDE" evidence="1">
    <location>
        <begin position="8"/>
        <end position="193"/>
    </location>
</feature>
<sequence length="193" mass="19929">MKTTGRPAKLAVSCDGAGIVGHAGGVLLAQTLRVTGLDQALSVGLERWRKPRATHDPGKVVADLAVMLALGGDCLSDIAVLRAEPELFGPVPSDPTVSRLVTSLAQAGPQALRAIRKARAAARARAWELAGEHAPGTGGDLIAVDLDATIVLAHSDKQDAAPTWKRTFGFHPMTAFIDHGPGGTGEAAALVLR</sequence>
<reference evidence="3" key="1">
    <citation type="submission" date="2017-06" db="EMBL/GenBank/DDBJ databases">
        <authorList>
            <person name="Varghese N."/>
            <person name="Submissions S."/>
        </authorList>
    </citation>
    <scope>NUCLEOTIDE SEQUENCE [LARGE SCALE GENOMIC DNA]</scope>
    <source>
        <strain evidence="3">DSM 44485</strain>
    </source>
</reference>
<evidence type="ECO:0000313" key="3">
    <source>
        <dbReference type="Proteomes" id="UP000198420"/>
    </source>
</evidence>
<organism evidence="2 3">
    <name type="scientific">Actinomadura mexicana</name>
    <dbReference type="NCBI Taxonomy" id="134959"/>
    <lineage>
        <taxon>Bacteria</taxon>
        <taxon>Bacillati</taxon>
        <taxon>Actinomycetota</taxon>
        <taxon>Actinomycetes</taxon>
        <taxon>Streptosporangiales</taxon>
        <taxon>Thermomonosporaceae</taxon>
        <taxon>Actinomadura</taxon>
    </lineage>
</organism>
<dbReference type="Proteomes" id="UP000198420">
    <property type="component" value="Unassembled WGS sequence"/>
</dbReference>
<keyword evidence="3" id="KW-1185">Reference proteome</keyword>
<name>A0A238YKX4_9ACTN</name>
<dbReference type="RefSeq" id="WP_179278869.1">
    <property type="nucleotide sequence ID" value="NZ_FZNP01000006.1"/>
</dbReference>
<evidence type="ECO:0000313" key="2">
    <source>
        <dbReference type="EMBL" id="SNR71351.1"/>
    </source>
</evidence>
<dbReference type="Pfam" id="PF13701">
    <property type="entry name" value="DDE_Tnp_1_4"/>
    <property type="match status" value="1"/>
</dbReference>
<dbReference type="EMBL" id="FZNP01000006">
    <property type="protein sequence ID" value="SNR71351.1"/>
    <property type="molecule type" value="Genomic_DNA"/>
</dbReference>
<dbReference type="AlphaFoldDB" id="A0A238YKX4"/>
<protein>
    <submittedName>
        <fullName evidence="2">Transposase DDE domain group 1</fullName>
    </submittedName>
</protein>
<accession>A0A238YKX4</accession>
<gene>
    <name evidence="2" type="ORF">SAMN06265355_1061</name>
</gene>
<evidence type="ECO:0000259" key="1">
    <source>
        <dbReference type="Pfam" id="PF13701"/>
    </source>
</evidence>
<dbReference type="InterPro" id="IPR025668">
    <property type="entry name" value="Tnp_DDE_dom"/>
</dbReference>
<feature type="non-terminal residue" evidence="2">
    <location>
        <position position="193"/>
    </location>
</feature>
<proteinExistence type="predicted"/>